<dbReference type="Gene3D" id="3.90.226.10">
    <property type="entry name" value="2-enoyl-CoA Hydratase, Chain A, domain 1"/>
    <property type="match status" value="1"/>
</dbReference>
<evidence type="ECO:0000313" key="3">
    <source>
        <dbReference type="EMBL" id="CCG03645.1"/>
    </source>
</evidence>
<evidence type="ECO:0000256" key="2">
    <source>
        <dbReference type="RuleBase" id="RU003707"/>
    </source>
</evidence>
<dbReference type="InterPro" id="IPR029045">
    <property type="entry name" value="ClpP/crotonase-like_dom_sf"/>
</dbReference>
<dbReference type="InterPro" id="IPR018376">
    <property type="entry name" value="Enoyl-CoA_hyd/isom_CS"/>
</dbReference>
<reference evidence="4" key="2">
    <citation type="submission" date="2012-02" db="EMBL/GenBank/DDBJ databases">
        <title>Complete genome sequence of Blastococcus saxobsidens strain DD2.</title>
        <authorList>
            <person name="Genoscope."/>
        </authorList>
    </citation>
    <scope>NUCLEOTIDE SEQUENCE [LARGE SCALE GENOMIC DNA]</scope>
    <source>
        <strain evidence="4">DD2</strain>
    </source>
</reference>
<dbReference type="GO" id="GO:0016853">
    <property type="term" value="F:isomerase activity"/>
    <property type="evidence" value="ECO:0007669"/>
    <property type="project" value="UniProtKB-KW"/>
</dbReference>
<proteinExistence type="inferred from homology"/>
<accession>H6RKM9</accession>
<dbReference type="AlphaFoldDB" id="H6RKM9"/>
<organism evidence="3 4">
    <name type="scientific">Blastococcus saxobsidens (strain DD2)</name>
    <dbReference type="NCBI Taxonomy" id="1146883"/>
    <lineage>
        <taxon>Bacteria</taxon>
        <taxon>Bacillati</taxon>
        <taxon>Actinomycetota</taxon>
        <taxon>Actinomycetes</taxon>
        <taxon>Geodermatophilales</taxon>
        <taxon>Geodermatophilaceae</taxon>
        <taxon>Blastococcus</taxon>
    </lineage>
</organism>
<dbReference type="Proteomes" id="UP000007517">
    <property type="component" value="Chromosome"/>
</dbReference>
<dbReference type="eggNOG" id="COG1024">
    <property type="taxonomic scope" value="Bacteria"/>
</dbReference>
<dbReference type="HOGENOM" id="CLU_009834_7_0_11"/>
<comment type="similarity">
    <text evidence="1 2">Belongs to the enoyl-CoA hydratase/isomerase family.</text>
</comment>
<name>H6RKM9_BLASD</name>
<keyword evidence="3" id="KW-0413">Isomerase</keyword>
<keyword evidence="4" id="KW-1185">Reference proteome</keyword>
<dbReference type="InterPro" id="IPR001753">
    <property type="entry name" value="Enoyl-CoA_hydra/iso"/>
</dbReference>
<evidence type="ECO:0000256" key="1">
    <source>
        <dbReference type="ARBA" id="ARBA00005254"/>
    </source>
</evidence>
<keyword evidence="3" id="KW-0456">Lyase</keyword>
<dbReference type="InterPro" id="IPR045002">
    <property type="entry name" value="Ech1-like"/>
</dbReference>
<dbReference type="PROSITE" id="PS00166">
    <property type="entry name" value="ENOYL_COA_HYDRATASE"/>
    <property type="match status" value="1"/>
</dbReference>
<sequence>MTDVPRRVALEVTEGVATVRLDRAEKLNALDAAMFDALIAVGTELIDRDDVGAVVLTGAGRAFCAGLDLGSFAALAEDGAGRVVAPREPLGAARARGQQAVHVWSLVPAPVIAAVHGVALGGGLQIALGADIRIVAPDAQLSVMEVQWGLVPDMCGTQLLPELVGRDVAKELTLTGRRISGTEAARLGLATREADEPLVQALALAAEIAGHSRNATRAGKRLLDLAGRVPFAEGLQAEQDEFRALIGSSEQVAVVRQRLGARGR</sequence>
<dbReference type="SUPFAM" id="SSF52096">
    <property type="entry name" value="ClpP/crotonase"/>
    <property type="match status" value="1"/>
</dbReference>
<dbReference type="CDD" id="cd06558">
    <property type="entry name" value="crotonase-like"/>
    <property type="match status" value="1"/>
</dbReference>
<dbReference type="KEGG" id="bsd:BLASA_2773"/>
<evidence type="ECO:0000313" key="4">
    <source>
        <dbReference type="Proteomes" id="UP000007517"/>
    </source>
</evidence>
<reference evidence="3 4" key="1">
    <citation type="journal article" date="2012" name="J. Bacteriol.">
        <title>Genome Sequence of Blastococcus saxobsidens DD2, a Stone-Inhabiting Bacterium.</title>
        <authorList>
            <person name="Chouaia B."/>
            <person name="Crotti E."/>
            <person name="Brusetti L."/>
            <person name="Daffonchio D."/>
            <person name="Essoussi I."/>
            <person name="Nouioui I."/>
            <person name="Sbissi I."/>
            <person name="Ghodhbane-Gtari F."/>
            <person name="Gtari M."/>
            <person name="Vacherie B."/>
            <person name="Barbe V."/>
            <person name="Medigue C."/>
            <person name="Gury J."/>
            <person name="Pujic P."/>
            <person name="Normand P."/>
        </authorList>
    </citation>
    <scope>NUCLEOTIDE SEQUENCE [LARGE SCALE GENOMIC DNA]</scope>
    <source>
        <strain evidence="3 4">DD2</strain>
    </source>
</reference>
<dbReference type="RefSeq" id="WP_014376528.1">
    <property type="nucleotide sequence ID" value="NC_016943.1"/>
</dbReference>
<dbReference type="GO" id="GO:0004300">
    <property type="term" value="F:enoyl-CoA hydratase activity"/>
    <property type="evidence" value="ECO:0007669"/>
    <property type="project" value="UniProtKB-EC"/>
</dbReference>
<dbReference type="STRING" id="1146883.BLASA_2773"/>
<dbReference type="OrthoDB" id="8452484at2"/>
<dbReference type="EMBL" id="FO117623">
    <property type="protein sequence ID" value="CCG03645.1"/>
    <property type="molecule type" value="Genomic_DNA"/>
</dbReference>
<dbReference type="Pfam" id="PF00378">
    <property type="entry name" value="ECH_1"/>
    <property type="match status" value="1"/>
</dbReference>
<gene>
    <name evidence="3" type="ordered locus">BLASA_2773</name>
</gene>
<dbReference type="NCBIfam" id="NF005699">
    <property type="entry name" value="PRK07509.1"/>
    <property type="match status" value="1"/>
</dbReference>
<dbReference type="PANTHER" id="PTHR43149">
    <property type="entry name" value="ENOYL-COA HYDRATASE"/>
    <property type="match status" value="1"/>
</dbReference>
<dbReference type="EC" id="4.2.1.17" evidence="3"/>
<dbReference type="PANTHER" id="PTHR43149:SF1">
    <property type="entry name" value="DELTA(3,5)-DELTA(2,4)-DIENOYL-COA ISOMERASE, MITOCHONDRIAL"/>
    <property type="match status" value="1"/>
</dbReference>
<protein>
    <submittedName>
        <fullName evidence="3">Putative Enoyl-CoA hydratase/isomerase</fullName>
        <ecNumber evidence="3">4.2.1.17</ecNumber>
    </submittedName>
</protein>